<dbReference type="AlphaFoldDB" id="A0A8K0WJY2"/>
<evidence type="ECO:0000313" key="3">
    <source>
        <dbReference type="Proteomes" id="UP000813444"/>
    </source>
</evidence>
<comment type="caution">
    <text evidence="2">The sequence shown here is derived from an EMBL/GenBank/DDBJ whole genome shotgun (WGS) entry which is preliminary data.</text>
</comment>
<dbReference type="EMBL" id="JAGPNK010000020">
    <property type="protein sequence ID" value="KAH7304962.1"/>
    <property type="molecule type" value="Genomic_DNA"/>
</dbReference>
<gene>
    <name evidence="2" type="ORF">B0I35DRAFT_146296</name>
</gene>
<feature type="compositionally biased region" description="Basic and acidic residues" evidence="1">
    <location>
        <begin position="11"/>
        <end position="23"/>
    </location>
</feature>
<feature type="region of interest" description="Disordered" evidence="1">
    <location>
        <begin position="1"/>
        <end position="23"/>
    </location>
</feature>
<reference evidence="2" key="1">
    <citation type="journal article" date="2021" name="Nat. Commun.">
        <title>Genetic determinants of endophytism in the Arabidopsis root mycobiome.</title>
        <authorList>
            <person name="Mesny F."/>
            <person name="Miyauchi S."/>
            <person name="Thiergart T."/>
            <person name="Pickel B."/>
            <person name="Atanasova L."/>
            <person name="Karlsson M."/>
            <person name="Huettel B."/>
            <person name="Barry K.W."/>
            <person name="Haridas S."/>
            <person name="Chen C."/>
            <person name="Bauer D."/>
            <person name="Andreopoulos W."/>
            <person name="Pangilinan J."/>
            <person name="LaButti K."/>
            <person name="Riley R."/>
            <person name="Lipzen A."/>
            <person name="Clum A."/>
            <person name="Drula E."/>
            <person name="Henrissat B."/>
            <person name="Kohler A."/>
            <person name="Grigoriev I.V."/>
            <person name="Martin F.M."/>
            <person name="Hacquard S."/>
        </authorList>
    </citation>
    <scope>NUCLEOTIDE SEQUENCE</scope>
    <source>
        <strain evidence="2">MPI-CAGE-CH-0235</strain>
    </source>
</reference>
<evidence type="ECO:0000313" key="2">
    <source>
        <dbReference type="EMBL" id="KAH7304962.1"/>
    </source>
</evidence>
<accession>A0A8K0WJY2</accession>
<protein>
    <submittedName>
        <fullName evidence="2">Uncharacterized protein</fullName>
    </submittedName>
</protein>
<proteinExistence type="predicted"/>
<dbReference type="Proteomes" id="UP000813444">
    <property type="component" value="Unassembled WGS sequence"/>
</dbReference>
<evidence type="ECO:0000256" key="1">
    <source>
        <dbReference type="SAM" id="MobiDB-lite"/>
    </source>
</evidence>
<name>A0A8K0WJY2_9HYPO</name>
<sequence length="99" mass="11760">MKKNKKTMRTMRTERRKKENQKIRPRLVEHPRECIPPFSGPLRCKSPLSLGANDITVPRYNVARRMQKKKGDRIHGKTDGCWGSGRNKTCMYMLWYRPQ</sequence>
<organism evidence="2 3">
    <name type="scientific">Stachybotrys elegans</name>
    <dbReference type="NCBI Taxonomy" id="80388"/>
    <lineage>
        <taxon>Eukaryota</taxon>
        <taxon>Fungi</taxon>
        <taxon>Dikarya</taxon>
        <taxon>Ascomycota</taxon>
        <taxon>Pezizomycotina</taxon>
        <taxon>Sordariomycetes</taxon>
        <taxon>Hypocreomycetidae</taxon>
        <taxon>Hypocreales</taxon>
        <taxon>Stachybotryaceae</taxon>
        <taxon>Stachybotrys</taxon>
    </lineage>
</organism>
<feature type="compositionally biased region" description="Basic residues" evidence="1">
    <location>
        <begin position="1"/>
        <end position="10"/>
    </location>
</feature>
<keyword evidence="3" id="KW-1185">Reference proteome</keyword>